<comment type="caution">
    <text evidence="1">The sequence shown here is derived from an EMBL/GenBank/DDBJ whole genome shotgun (WGS) entry which is preliminary data.</text>
</comment>
<dbReference type="AlphaFoldDB" id="A0A4Y2AX39"/>
<gene>
    <name evidence="1" type="ORF">AVEN_132644_1</name>
</gene>
<dbReference type="Proteomes" id="UP000499080">
    <property type="component" value="Unassembled WGS sequence"/>
</dbReference>
<proteinExistence type="predicted"/>
<accession>A0A4Y2AX39</accession>
<dbReference type="EMBL" id="BGPR01000034">
    <property type="protein sequence ID" value="GBL83735.1"/>
    <property type="molecule type" value="Genomic_DNA"/>
</dbReference>
<keyword evidence="2" id="KW-1185">Reference proteome</keyword>
<organism evidence="1 2">
    <name type="scientific">Araneus ventricosus</name>
    <name type="common">Orbweaver spider</name>
    <name type="synonym">Epeira ventricosa</name>
    <dbReference type="NCBI Taxonomy" id="182803"/>
    <lineage>
        <taxon>Eukaryota</taxon>
        <taxon>Metazoa</taxon>
        <taxon>Ecdysozoa</taxon>
        <taxon>Arthropoda</taxon>
        <taxon>Chelicerata</taxon>
        <taxon>Arachnida</taxon>
        <taxon>Araneae</taxon>
        <taxon>Araneomorphae</taxon>
        <taxon>Entelegynae</taxon>
        <taxon>Araneoidea</taxon>
        <taxon>Araneidae</taxon>
        <taxon>Araneus</taxon>
    </lineage>
</organism>
<protein>
    <submittedName>
        <fullName evidence="1">Uncharacterized protein</fullName>
    </submittedName>
</protein>
<reference evidence="1 2" key="1">
    <citation type="journal article" date="2019" name="Sci. Rep.">
        <title>Orb-weaving spider Araneus ventricosus genome elucidates the spidroin gene catalogue.</title>
        <authorList>
            <person name="Kono N."/>
            <person name="Nakamura H."/>
            <person name="Ohtoshi R."/>
            <person name="Moran D.A.P."/>
            <person name="Shinohara A."/>
            <person name="Yoshida Y."/>
            <person name="Fujiwara M."/>
            <person name="Mori M."/>
            <person name="Tomita M."/>
            <person name="Arakawa K."/>
        </authorList>
    </citation>
    <scope>NUCLEOTIDE SEQUENCE [LARGE SCALE GENOMIC DNA]</scope>
</reference>
<sequence length="171" mass="19629">MLLNVPKHLRKQHSHLTSFFRLFTQDEFALTLLHNEVPNFYTLNNGNKTWQRRKQGQVVLAEAELPLRACDGLANIEAHLGKRRKTICLLFFLLVPIKHEQPSHCPHCSQSAKFQTPFEVVGNWKLVEQMMSSEDVGPHLGSLVAILGSLKYMRHLILSDCATYVRKDNLK</sequence>
<evidence type="ECO:0000313" key="1">
    <source>
        <dbReference type="EMBL" id="GBL83735.1"/>
    </source>
</evidence>
<name>A0A4Y2AX39_ARAVE</name>
<evidence type="ECO:0000313" key="2">
    <source>
        <dbReference type="Proteomes" id="UP000499080"/>
    </source>
</evidence>